<accession>A0A218WM48</accession>
<name>A0A218WM48_PUNGR</name>
<evidence type="ECO:0000313" key="1">
    <source>
        <dbReference type="EMBL" id="OWM73914.1"/>
    </source>
</evidence>
<gene>
    <name evidence="1" type="ORF">CDL15_Pgr008064</name>
</gene>
<sequence>METGGGTDRAWSEVRNAACGRGTALGASGGGKGIVNGVELEEARFSPLSRANSSAMLVVMLVASWLTMPSSAAMRAWASKVGDVCTVCGEIHGGGAPEDVGGGRCIEGAPEYAGGMPAGVGGGGVCVGGG</sequence>
<evidence type="ECO:0000313" key="2">
    <source>
        <dbReference type="Proteomes" id="UP000197138"/>
    </source>
</evidence>
<organism evidence="1 2">
    <name type="scientific">Punica granatum</name>
    <name type="common">Pomegranate</name>
    <dbReference type="NCBI Taxonomy" id="22663"/>
    <lineage>
        <taxon>Eukaryota</taxon>
        <taxon>Viridiplantae</taxon>
        <taxon>Streptophyta</taxon>
        <taxon>Embryophyta</taxon>
        <taxon>Tracheophyta</taxon>
        <taxon>Spermatophyta</taxon>
        <taxon>Magnoliopsida</taxon>
        <taxon>eudicotyledons</taxon>
        <taxon>Gunneridae</taxon>
        <taxon>Pentapetalae</taxon>
        <taxon>rosids</taxon>
        <taxon>malvids</taxon>
        <taxon>Myrtales</taxon>
        <taxon>Lythraceae</taxon>
        <taxon>Punica</taxon>
    </lineage>
</organism>
<dbReference type="AlphaFoldDB" id="A0A218WM48"/>
<comment type="caution">
    <text evidence="1">The sequence shown here is derived from an EMBL/GenBank/DDBJ whole genome shotgun (WGS) entry which is preliminary data.</text>
</comment>
<dbReference type="Proteomes" id="UP000197138">
    <property type="component" value="Unassembled WGS sequence"/>
</dbReference>
<dbReference type="EMBL" id="MTKT01003944">
    <property type="protein sequence ID" value="OWM73914.1"/>
    <property type="molecule type" value="Genomic_DNA"/>
</dbReference>
<proteinExistence type="predicted"/>
<reference evidence="2" key="1">
    <citation type="journal article" date="2017" name="Plant J.">
        <title>The pomegranate (Punica granatum L.) genome and the genomics of punicalagin biosynthesis.</title>
        <authorList>
            <person name="Qin G."/>
            <person name="Xu C."/>
            <person name="Ming R."/>
            <person name="Tang H."/>
            <person name="Guyot R."/>
            <person name="Kramer E.M."/>
            <person name="Hu Y."/>
            <person name="Yi X."/>
            <person name="Qi Y."/>
            <person name="Xu X."/>
            <person name="Gao Z."/>
            <person name="Pan H."/>
            <person name="Jian J."/>
            <person name="Tian Y."/>
            <person name="Yue Z."/>
            <person name="Xu Y."/>
        </authorList>
    </citation>
    <scope>NUCLEOTIDE SEQUENCE [LARGE SCALE GENOMIC DNA]</scope>
    <source>
        <strain evidence="2">cv. Dabenzi</strain>
    </source>
</reference>
<protein>
    <submittedName>
        <fullName evidence="1">Uncharacterized protein</fullName>
    </submittedName>
</protein>